<name>A0A8H7R5Z3_9FUNG</name>
<evidence type="ECO:0000313" key="2">
    <source>
        <dbReference type="EMBL" id="KAG2203746.1"/>
    </source>
</evidence>
<keyword evidence="3" id="KW-1185">Reference proteome</keyword>
<dbReference type="Proteomes" id="UP000603453">
    <property type="component" value="Unassembled WGS sequence"/>
</dbReference>
<dbReference type="AlphaFoldDB" id="A0A8H7R5Z3"/>
<gene>
    <name evidence="2" type="ORF">INT47_012679</name>
</gene>
<accession>A0A8H7R5Z3</accession>
<dbReference type="EMBL" id="JAEPRD010000049">
    <property type="protein sequence ID" value="KAG2203746.1"/>
    <property type="molecule type" value="Genomic_DNA"/>
</dbReference>
<proteinExistence type="predicted"/>
<sequence>MLLKHYVKLYVPLKKQVACPYLVEINLKFIQRTIEYSLAVIKEHSVSPIIVAFGIHPTKPSVANDLVQSDPIPYAKEYPCKPWAKSFYILDPITINSHVYEQPLKPLVAVEHFLHKQKRTLLGMDSKERADETIQLLYTIAKQIFQNDTTLEERAIDVLLNVCEQTQKQFYKIKEALEIENLEELKKRTREYPEDGYMYLETCKTKYRRVSLPETPDLPEEAKKDGPSTSEYNEDFLPASNLSKTKPPGFTFIESFKSNQKKMNWNACINAGRAKGFFKSYKDTNSLKATMADIPAAMN</sequence>
<dbReference type="OrthoDB" id="2285917at2759"/>
<evidence type="ECO:0000313" key="3">
    <source>
        <dbReference type="Proteomes" id="UP000603453"/>
    </source>
</evidence>
<reference evidence="2" key="1">
    <citation type="submission" date="2020-12" db="EMBL/GenBank/DDBJ databases">
        <title>Metabolic potential, ecology and presence of endohyphal bacteria is reflected in genomic diversity of Mucoromycotina.</title>
        <authorList>
            <person name="Muszewska A."/>
            <person name="Okrasinska A."/>
            <person name="Steczkiewicz K."/>
            <person name="Drgas O."/>
            <person name="Orlowska M."/>
            <person name="Perlinska-Lenart U."/>
            <person name="Aleksandrzak-Piekarczyk T."/>
            <person name="Szatraj K."/>
            <person name="Zielenkiewicz U."/>
            <person name="Pilsyk S."/>
            <person name="Malc E."/>
            <person name="Mieczkowski P."/>
            <person name="Kruszewska J.S."/>
            <person name="Biernat P."/>
            <person name="Pawlowska J."/>
        </authorList>
    </citation>
    <scope>NUCLEOTIDE SEQUENCE</scope>
    <source>
        <strain evidence="2">WA0000017839</strain>
    </source>
</reference>
<comment type="caution">
    <text evidence="2">The sequence shown here is derived from an EMBL/GenBank/DDBJ whole genome shotgun (WGS) entry which is preliminary data.</text>
</comment>
<evidence type="ECO:0000256" key="1">
    <source>
        <dbReference type="SAM" id="MobiDB-lite"/>
    </source>
</evidence>
<organism evidence="2 3">
    <name type="scientific">Mucor saturninus</name>
    <dbReference type="NCBI Taxonomy" id="64648"/>
    <lineage>
        <taxon>Eukaryota</taxon>
        <taxon>Fungi</taxon>
        <taxon>Fungi incertae sedis</taxon>
        <taxon>Mucoromycota</taxon>
        <taxon>Mucoromycotina</taxon>
        <taxon>Mucoromycetes</taxon>
        <taxon>Mucorales</taxon>
        <taxon>Mucorineae</taxon>
        <taxon>Mucoraceae</taxon>
        <taxon>Mucor</taxon>
    </lineage>
</organism>
<protein>
    <submittedName>
        <fullName evidence="2">Uncharacterized protein</fullName>
    </submittedName>
</protein>
<feature type="region of interest" description="Disordered" evidence="1">
    <location>
        <begin position="210"/>
        <end position="243"/>
    </location>
</feature>